<keyword evidence="2 4" id="KW-0808">Transferase</keyword>
<comment type="caution">
    <text evidence="4">The sequence shown here is derived from an EMBL/GenBank/DDBJ whole genome shotgun (WGS) entry which is preliminary data.</text>
</comment>
<dbReference type="InterPro" id="IPR051052">
    <property type="entry name" value="Diverse_substrate_MTase"/>
</dbReference>
<dbReference type="GO" id="GO:0008168">
    <property type="term" value="F:methyltransferase activity"/>
    <property type="evidence" value="ECO:0007669"/>
    <property type="project" value="UniProtKB-KW"/>
</dbReference>
<dbReference type="SUPFAM" id="SSF53335">
    <property type="entry name" value="S-adenosyl-L-methionine-dependent methyltransferases"/>
    <property type="match status" value="1"/>
</dbReference>
<evidence type="ECO:0000259" key="3">
    <source>
        <dbReference type="Pfam" id="PF13649"/>
    </source>
</evidence>
<reference evidence="4 5" key="1">
    <citation type="submission" date="2019-03" db="EMBL/GenBank/DDBJ databases">
        <title>Sequencing the genomes of 1000 actinobacteria strains.</title>
        <authorList>
            <person name="Klenk H.-P."/>
        </authorList>
    </citation>
    <scope>NUCLEOTIDE SEQUENCE [LARGE SCALE GENOMIC DNA]</scope>
    <source>
        <strain evidence="4 5">DSM 44969</strain>
    </source>
</reference>
<feature type="domain" description="Methyltransferase" evidence="3">
    <location>
        <begin position="48"/>
        <end position="139"/>
    </location>
</feature>
<dbReference type="AlphaFoldDB" id="A0A4R1HWG4"/>
<name>A0A4R1HWG4_PSEEN</name>
<dbReference type="PANTHER" id="PTHR44942:SF4">
    <property type="entry name" value="METHYLTRANSFERASE TYPE 11 DOMAIN-CONTAINING PROTEIN"/>
    <property type="match status" value="1"/>
</dbReference>
<dbReference type="EMBL" id="SMFZ01000001">
    <property type="protein sequence ID" value="TCK26678.1"/>
    <property type="molecule type" value="Genomic_DNA"/>
</dbReference>
<evidence type="ECO:0000313" key="5">
    <source>
        <dbReference type="Proteomes" id="UP000295560"/>
    </source>
</evidence>
<keyword evidence="1 4" id="KW-0489">Methyltransferase</keyword>
<dbReference type="Pfam" id="PF13649">
    <property type="entry name" value="Methyltransf_25"/>
    <property type="match status" value="1"/>
</dbReference>
<gene>
    <name evidence="4" type="ORF">EV378_2519</name>
</gene>
<protein>
    <submittedName>
        <fullName evidence="4">Methyltransferase family protein</fullName>
    </submittedName>
</protein>
<dbReference type="RefSeq" id="WP_132424268.1">
    <property type="nucleotide sequence ID" value="NZ_SMFZ01000001.1"/>
</dbReference>
<keyword evidence="5" id="KW-1185">Reference proteome</keyword>
<dbReference type="InterPro" id="IPR041698">
    <property type="entry name" value="Methyltransf_25"/>
</dbReference>
<organism evidence="4 5">
    <name type="scientific">Pseudonocardia endophytica</name>
    <dbReference type="NCBI Taxonomy" id="401976"/>
    <lineage>
        <taxon>Bacteria</taxon>
        <taxon>Bacillati</taxon>
        <taxon>Actinomycetota</taxon>
        <taxon>Actinomycetes</taxon>
        <taxon>Pseudonocardiales</taxon>
        <taxon>Pseudonocardiaceae</taxon>
        <taxon>Pseudonocardia</taxon>
    </lineage>
</organism>
<dbReference type="PANTHER" id="PTHR44942">
    <property type="entry name" value="METHYLTRANSF_11 DOMAIN-CONTAINING PROTEIN"/>
    <property type="match status" value="1"/>
</dbReference>
<accession>A0A4R1HWG4</accession>
<evidence type="ECO:0000256" key="2">
    <source>
        <dbReference type="ARBA" id="ARBA00022679"/>
    </source>
</evidence>
<proteinExistence type="predicted"/>
<evidence type="ECO:0000313" key="4">
    <source>
        <dbReference type="EMBL" id="TCK26678.1"/>
    </source>
</evidence>
<dbReference type="InterPro" id="IPR029063">
    <property type="entry name" value="SAM-dependent_MTases_sf"/>
</dbReference>
<sequence>MTSDGWTWDPTLYAGSAAYYVTGRVPYPPGLASVLARALPTDGTGRLLDVGCGPGSLTLLLAPLFDSVVGVDADAEMLAVAAGQASDLGVRNVTWRHLRAESLPADLPTPTVVTFAQSFHWTDRPRVAAAVRSMLADGGALVHVHATTHEGDPTSVRMPHPQPPRAEIGALIRRYLGERRRAGRSVRPETYAPRQEETIYRAAGFHGPERHELPERTVTRSAEEVRASVYSLSNAAPHLFGDRFDEFDADLRALVDEETYSERLPVITIDVWR</sequence>
<dbReference type="Proteomes" id="UP000295560">
    <property type="component" value="Unassembled WGS sequence"/>
</dbReference>
<dbReference type="CDD" id="cd02440">
    <property type="entry name" value="AdoMet_MTases"/>
    <property type="match status" value="1"/>
</dbReference>
<dbReference type="Gene3D" id="3.40.50.150">
    <property type="entry name" value="Vaccinia Virus protein VP39"/>
    <property type="match status" value="1"/>
</dbReference>
<dbReference type="OrthoDB" id="9797252at2"/>
<evidence type="ECO:0000256" key="1">
    <source>
        <dbReference type="ARBA" id="ARBA00022603"/>
    </source>
</evidence>
<dbReference type="GO" id="GO:0032259">
    <property type="term" value="P:methylation"/>
    <property type="evidence" value="ECO:0007669"/>
    <property type="project" value="UniProtKB-KW"/>
</dbReference>